<protein>
    <recommendedName>
        <fullName evidence="1">DUF4158 domain-containing protein</fullName>
    </recommendedName>
</protein>
<dbReference type="Proteomes" id="UP001190825">
    <property type="component" value="Unassembled WGS sequence"/>
</dbReference>
<dbReference type="InterPro" id="IPR025296">
    <property type="entry name" value="DUF4158"/>
</dbReference>
<evidence type="ECO:0000259" key="1">
    <source>
        <dbReference type="Pfam" id="PF13700"/>
    </source>
</evidence>
<organism evidence="2 3">
    <name type="scientific">Sinorhizobium medicae</name>
    <dbReference type="NCBI Taxonomy" id="110321"/>
    <lineage>
        <taxon>Bacteria</taxon>
        <taxon>Pseudomonadati</taxon>
        <taxon>Pseudomonadota</taxon>
        <taxon>Alphaproteobacteria</taxon>
        <taxon>Hyphomicrobiales</taxon>
        <taxon>Rhizobiaceae</taxon>
        <taxon>Sinorhizobium/Ensifer group</taxon>
        <taxon>Sinorhizobium</taxon>
    </lineage>
</organism>
<name>A0ABX4TI10_9HYPH</name>
<reference evidence="2 3" key="1">
    <citation type="journal article" date="2018" name="FEMS Microbiol. Ecol.">
        <title>Co-invading symbiotic mutualists of Medicago polymorpha retain high ancestral diversity and contain diverse accessory genomes.</title>
        <authorList>
            <person name="Porter S.S."/>
            <person name="Faber-Hammond J.J."/>
            <person name="Friesen M.L."/>
        </authorList>
    </citation>
    <scope>NUCLEOTIDE SEQUENCE [LARGE SCALE GENOMIC DNA]</scope>
    <source>
        <strain evidence="2 3">Str16</strain>
    </source>
</reference>
<sequence>MRQRCKIFWVSPRPETIYFAIIPSTRLIASSARGADGPITSWALPSSFVSSGRPADFLGENELPPPPAINYVADQLGVSAHYFSIYAHRTQTHFEHSRYLTDYLGLHVANKDDRRAALLAAAEAAASGDKGFAIAMAVVGIVTRVVRRCPESMNKEATR</sequence>
<gene>
    <name evidence="2" type="ORF">BMJ33_24215</name>
</gene>
<evidence type="ECO:0000313" key="2">
    <source>
        <dbReference type="EMBL" id="PLT99047.1"/>
    </source>
</evidence>
<feature type="domain" description="DUF4158" evidence="1">
    <location>
        <begin position="57"/>
        <end position="139"/>
    </location>
</feature>
<comment type="caution">
    <text evidence="2">The sequence shown here is derived from an EMBL/GenBank/DDBJ whole genome shotgun (WGS) entry which is preliminary data.</text>
</comment>
<dbReference type="Pfam" id="PF13700">
    <property type="entry name" value="DUF4158"/>
    <property type="match status" value="1"/>
</dbReference>
<keyword evidence="3" id="KW-1185">Reference proteome</keyword>
<proteinExistence type="predicted"/>
<accession>A0ABX4TI10</accession>
<dbReference type="EMBL" id="NBUC01000114">
    <property type="protein sequence ID" value="PLT99047.1"/>
    <property type="molecule type" value="Genomic_DNA"/>
</dbReference>
<evidence type="ECO:0000313" key="3">
    <source>
        <dbReference type="Proteomes" id="UP001190825"/>
    </source>
</evidence>